<evidence type="ECO:0000313" key="3">
    <source>
        <dbReference type="EMBL" id="SMO33508.1"/>
    </source>
</evidence>
<proteinExistence type="predicted"/>
<dbReference type="OrthoDB" id="9805307at2"/>
<gene>
    <name evidence="3" type="ORF">SAMN06265379_101105</name>
</gene>
<dbReference type="PANTHER" id="PTHR11820:SF7">
    <property type="entry name" value="ACYLPYRUVASE FAHD1, MITOCHONDRIAL"/>
    <property type="match status" value="1"/>
</dbReference>
<organism evidence="3 4">
    <name type="scientific">Saccharicrinis carchari</name>
    <dbReference type="NCBI Taxonomy" id="1168039"/>
    <lineage>
        <taxon>Bacteria</taxon>
        <taxon>Pseudomonadati</taxon>
        <taxon>Bacteroidota</taxon>
        <taxon>Bacteroidia</taxon>
        <taxon>Marinilabiliales</taxon>
        <taxon>Marinilabiliaceae</taxon>
        <taxon>Saccharicrinis</taxon>
    </lineage>
</organism>
<evidence type="ECO:0000259" key="2">
    <source>
        <dbReference type="Pfam" id="PF01557"/>
    </source>
</evidence>
<keyword evidence="4" id="KW-1185">Reference proteome</keyword>
<dbReference type="PANTHER" id="PTHR11820">
    <property type="entry name" value="ACYLPYRUVASE"/>
    <property type="match status" value="1"/>
</dbReference>
<name>A0A521AFG6_SACCC</name>
<dbReference type="InterPro" id="IPR011234">
    <property type="entry name" value="Fumarylacetoacetase-like_C"/>
</dbReference>
<dbReference type="Pfam" id="PF01557">
    <property type="entry name" value="FAA_hydrolase"/>
    <property type="match status" value="1"/>
</dbReference>
<accession>A0A521AFG6</accession>
<dbReference type="GO" id="GO:0046872">
    <property type="term" value="F:metal ion binding"/>
    <property type="evidence" value="ECO:0007669"/>
    <property type="project" value="UniProtKB-KW"/>
</dbReference>
<protein>
    <submittedName>
        <fullName evidence="3">2-keto-4-pentenoate hydratase/2-oxohepta-3-ene-1,7-dioic acid hydratase (Catechol pathway)</fullName>
    </submittedName>
</protein>
<feature type="domain" description="Fumarylacetoacetase-like C-terminal" evidence="2">
    <location>
        <begin position="2"/>
        <end position="191"/>
    </location>
</feature>
<dbReference type="RefSeq" id="WP_142531525.1">
    <property type="nucleotide sequence ID" value="NZ_FXTB01000001.1"/>
</dbReference>
<dbReference type="InterPro" id="IPR036663">
    <property type="entry name" value="Fumarylacetoacetase_C_sf"/>
</dbReference>
<evidence type="ECO:0000313" key="4">
    <source>
        <dbReference type="Proteomes" id="UP000319040"/>
    </source>
</evidence>
<dbReference type="AlphaFoldDB" id="A0A521AFG6"/>
<dbReference type="Gene3D" id="3.90.850.10">
    <property type="entry name" value="Fumarylacetoacetase-like, C-terminal domain"/>
    <property type="match status" value="1"/>
</dbReference>
<sequence length="204" mass="23556">MKIICIGRNYVDHARELGNEIPEEPVIFLKPETALLRNNEPFFVPDFAEEFHYETEMVVKINRVGKSIAANFAHRYYEEIGMGIDFTARDLQSKLKAKGLPWERAKAFDRSAGLSKRFIPKQRFKDIQNINFTLLVNGEVRQKGFTGDMLFKVDDIVAYVSKYFTLKIGDLIYTGTPQGVGKVNIGERFEVFLENEKMMDFLIK</sequence>
<reference evidence="3 4" key="1">
    <citation type="submission" date="2017-05" db="EMBL/GenBank/DDBJ databases">
        <authorList>
            <person name="Varghese N."/>
            <person name="Submissions S."/>
        </authorList>
    </citation>
    <scope>NUCLEOTIDE SEQUENCE [LARGE SCALE GENOMIC DNA]</scope>
    <source>
        <strain evidence="3 4">DSM 27040</strain>
    </source>
</reference>
<dbReference type="EMBL" id="FXTB01000001">
    <property type="protein sequence ID" value="SMO33508.1"/>
    <property type="molecule type" value="Genomic_DNA"/>
</dbReference>
<dbReference type="Proteomes" id="UP000319040">
    <property type="component" value="Unassembled WGS sequence"/>
</dbReference>
<keyword evidence="1" id="KW-0479">Metal-binding</keyword>
<dbReference type="GO" id="GO:0018773">
    <property type="term" value="F:acetylpyruvate hydrolase activity"/>
    <property type="evidence" value="ECO:0007669"/>
    <property type="project" value="TreeGrafter"/>
</dbReference>
<evidence type="ECO:0000256" key="1">
    <source>
        <dbReference type="ARBA" id="ARBA00022723"/>
    </source>
</evidence>
<dbReference type="SUPFAM" id="SSF56529">
    <property type="entry name" value="FAH"/>
    <property type="match status" value="1"/>
</dbReference>